<protein>
    <submittedName>
        <fullName evidence="1">Uncharacterized protein</fullName>
    </submittedName>
</protein>
<organism evidence="1 2">
    <name type="scientific">Desulfonema magnum</name>
    <dbReference type="NCBI Taxonomy" id="45655"/>
    <lineage>
        <taxon>Bacteria</taxon>
        <taxon>Pseudomonadati</taxon>
        <taxon>Thermodesulfobacteriota</taxon>
        <taxon>Desulfobacteria</taxon>
        <taxon>Desulfobacterales</taxon>
        <taxon>Desulfococcaceae</taxon>
        <taxon>Desulfonema</taxon>
    </lineage>
</organism>
<sequence>MFRARPGFQTRIHGSTVVPVYQTGSCRNKNRTVMKLL</sequence>
<dbReference type="Proteomes" id="UP000663722">
    <property type="component" value="Chromosome"/>
</dbReference>
<dbReference type="EMBL" id="CP061800">
    <property type="protein sequence ID" value="QTA88624.1"/>
    <property type="molecule type" value="Genomic_DNA"/>
</dbReference>
<gene>
    <name evidence="1" type="ORF">dnm_046710</name>
</gene>
<accession>A0A975BMV0</accession>
<dbReference type="AlphaFoldDB" id="A0A975BMV0"/>
<dbReference type="KEGG" id="dmm:dnm_046710"/>
<keyword evidence="2" id="KW-1185">Reference proteome</keyword>
<reference evidence="1" key="1">
    <citation type="journal article" date="2021" name="Microb. Physiol.">
        <title>Proteogenomic Insights into the Physiology of Marine, Sulfate-Reducing, Filamentous Desulfonema limicola and Desulfonema magnum.</title>
        <authorList>
            <person name="Schnaars V."/>
            <person name="Wohlbrand L."/>
            <person name="Scheve S."/>
            <person name="Hinrichs C."/>
            <person name="Reinhardt R."/>
            <person name="Rabus R."/>
        </authorList>
    </citation>
    <scope>NUCLEOTIDE SEQUENCE</scope>
    <source>
        <strain evidence="1">4be13</strain>
    </source>
</reference>
<evidence type="ECO:0000313" key="2">
    <source>
        <dbReference type="Proteomes" id="UP000663722"/>
    </source>
</evidence>
<proteinExistence type="predicted"/>
<name>A0A975BMV0_9BACT</name>
<evidence type="ECO:0000313" key="1">
    <source>
        <dbReference type="EMBL" id="QTA88624.1"/>
    </source>
</evidence>